<evidence type="ECO:0000313" key="7">
    <source>
        <dbReference type="Proteomes" id="UP000240728"/>
    </source>
</evidence>
<dbReference type="EMBL" id="PYOZ01000002">
    <property type="protein sequence ID" value="PSX46201.1"/>
    <property type="molecule type" value="Genomic_DNA"/>
</dbReference>
<organism evidence="6 7">
    <name type="scientific">Photobacterium kishitanii</name>
    <dbReference type="NCBI Taxonomy" id="318456"/>
    <lineage>
        <taxon>Bacteria</taxon>
        <taxon>Pseudomonadati</taxon>
        <taxon>Pseudomonadota</taxon>
        <taxon>Gammaproteobacteria</taxon>
        <taxon>Vibrionales</taxon>
        <taxon>Vibrionaceae</taxon>
        <taxon>Photobacterium</taxon>
    </lineage>
</organism>
<dbReference type="Gene3D" id="3.40.50.300">
    <property type="entry name" value="P-loop containing nucleotide triphosphate hydrolases"/>
    <property type="match status" value="1"/>
</dbReference>
<dbReference type="Proteomes" id="UP000240728">
    <property type="component" value="Unassembled WGS sequence"/>
</dbReference>
<keyword evidence="7" id="KW-1185">Reference proteome</keyword>
<dbReference type="InterPro" id="IPR027417">
    <property type="entry name" value="P-loop_NTPase"/>
</dbReference>
<dbReference type="GO" id="GO:0005886">
    <property type="term" value="C:plasma membrane"/>
    <property type="evidence" value="ECO:0007669"/>
    <property type="project" value="TreeGrafter"/>
</dbReference>
<dbReference type="CDD" id="cd03255">
    <property type="entry name" value="ABC_MJ0796_LolCDE_FtsE"/>
    <property type="match status" value="1"/>
</dbReference>
<evidence type="ECO:0000256" key="2">
    <source>
        <dbReference type="ARBA" id="ARBA00022741"/>
    </source>
</evidence>
<evidence type="ECO:0000256" key="3">
    <source>
        <dbReference type="ARBA" id="ARBA00022840"/>
    </source>
</evidence>
<dbReference type="FunFam" id="3.40.50.300:FF:000032">
    <property type="entry name" value="Export ABC transporter ATP-binding protein"/>
    <property type="match status" value="1"/>
</dbReference>
<keyword evidence="1" id="KW-0813">Transport</keyword>
<dbReference type="InterPro" id="IPR017871">
    <property type="entry name" value="ABC_transporter-like_CS"/>
</dbReference>
<dbReference type="SMART" id="SM00382">
    <property type="entry name" value="AAA"/>
    <property type="match status" value="1"/>
</dbReference>
<reference evidence="6 7" key="1">
    <citation type="submission" date="2018-01" db="EMBL/GenBank/DDBJ databases">
        <title>Whole genome sequencing of Histamine producing bacteria.</title>
        <authorList>
            <person name="Butler K."/>
        </authorList>
    </citation>
    <scope>NUCLEOTIDE SEQUENCE [LARGE SCALE GENOMIC DNA]</scope>
    <source>
        <strain evidence="6 7">A1-4</strain>
    </source>
</reference>
<dbReference type="PANTHER" id="PTHR24220">
    <property type="entry name" value="IMPORT ATP-BINDING PROTEIN"/>
    <property type="match status" value="1"/>
</dbReference>
<dbReference type="PROSITE" id="PS00211">
    <property type="entry name" value="ABC_TRANSPORTER_1"/>
    <property type="match status" value="1"/>
</dbReference>
<dbReference type="AlphaFoldDB" id="A0AAX0Z1I0"/>
<dbReference type="GO" id="GO:0022857">
    <property type="term" value="F:transmembrane transporter activity"/>
    <property type="evidence" value="ECO:0007669"/>
    <property type="project" value="TreeGrafter"/>
</dbReference>
<keyword evidence="2" id="KW-0547">Nucleotide-binding</keyword>
<gene>
    <name evidence="6" type="ORF">C0W53_04510</name>
</gene>
<keyword evidence="3 6" id="KW-0067">ATP-binding</keyword>
<dbReference type="PANTHER" id="PTHR24220:SF689">
    <property type="entry name" value="LIPOPROTEIN-RELEASING SYSTEM ATP-BINDING PROTEIN LOLD"/>
    <property type="match status" value="1"/>
</dbReference>
<dbReference type="GO" id="GO:0089705">
    <property type="term" value="P:protein localization to outer membrane"/>
    <property type="evidence" value="ECO:0007669"/>
    <property type="project" value="TreeGrafter"/>
</dbReference>
<dbReference type="PROSITE" id="PS50893">
    <property type="entry name" value="ABC_TRANSPORTER_2"/>
    <property type="match status" value="1"/>
</dbReference>
<dbReference type="InterPro" id="IPR015854">
    <property type="entry name" value="ABC_transpr_LolD-like"/>
</dbReference>
<evidence type="ECO:0000313" key="6">
    <source>
        <dbReference type="EMBL" id="PSX46201.1"/>
    </source>
</evidence>
<dbReference type="Pfam" id="PF00005">
    <property type="entry name" value="ABC_tran"/>
    <property type="match status" value="1"/>
</dbReference>
<sequence>MISFRHIQRHYRLGNQTVTALNDVTGTIAQGEMIALCGPSGSGKSTLLNILGLLDQQYTGEITFAGMPYPQQSLAAAKFRREKLGFIFQKFNLVPVMTACENVAYPLYLNGVNKVQQRQRAIAILNKVGLGEFVDHFPDTLSGGQQQRVAIARALVHRPLLVIADEPTASLDSKTANLVIDLMKQLGHEMGTTFIIATHDVRMASRCDRTIELLDGTLHSVQQPLTVMA</sequence>
<evidence type="ECO:0000256" key="1">
    <source>
        <dbReference type="ARBA" id="ARBA00022448"/>
    </source>
</evidence>
<comment type="similarity">
    <text evidence="4">Belongs to the ABC transporter superfamily. Macrolide exporter (TC 3.A.1.122) family.</text>
</comment>
<comment type="caution">
    <text evidence="6">The sequence shown here is derived from an EMBL/GenBank/DDBJ whole genome shotgun (WGS) entry which is preliminary data.</text>
</comment>
<proteinExistence type="inferred from homology"/>
<evidence type="ECO:0000256" key="4">
    <source>
        <dbReference type="ARBA" id="ARBA00038388"/>
    </source>
</evidence>
<dbReference type="RefSeq" id="WP_045041298.1">
    <property type="nucleotide sequence ID" value="NZ_JZTB01000001.1"/>
</dbReference>
<dbReference type="GO" id="GO:1902495">
    <property type="term" value="C:transmembrane transporter complex"/>
    <property type="evidence" value="ECO:0007669"/>
    <property type="project" value="UniProtKB-ARBA"/>
</dbReference>
<dbReference type="SUPFAM" id="SSF52540">
    <property type="entry name" value="P-loop containing nucleoside triphosphate hydrolases"/>
    <property type="match status" value="1"/>
</dbReference>
<protein>
    <submittedName>
        <fullName evidence="6">ABC transporter ATP-binding protein</fullName>
    </submittedName>
</protein>
<accession>A0AAX0Z1I0</accession>
<dbReference type="InterPro" id="IPR003439">
    <property type="entry name" value="ABC_transporter-like_ATP-bd"/>
</dbReference>
<dbReference type="InterPro" id="IPR003593">
    <property type="entry name" value="AAA+_ATPase"/>
</dbReference>
<dbReference type="InterPro" id="IPR017911">
    <property type="entry name" value="MacB-like_ATP-bd"/>
</dbReference>
<evidence type="ECO:0000259" key="5">
    <source>
        <dbReference type="PROSITE" id="PS50893"/>
    </source>
</evidence>
<dbReference type="GO" id="GO:0005524">
    <property type="term" value="F:ATP binding"/>
    <property type="evidence" value="ECO:0007669"/>
    <property type="project" value="UniProtKB-KW"/>
</dbReference>
<dbReference type="GO" id="GO:0044874">
    <property type="term" value="P:lipoprotein localization to outer membrane"/>
    <property type="evidence" value="ECO:0007669"/>
    <property type="project" value="TreeGrafter"/>
</dbReference>
<feature type="domain" description="ABC transporter" evidence="5">
    <location>
        <begin position="2"/>
        <end position="229"/>
    </location>
</feature>
<name>A0AAX0Z1I0_9GAMM</name>
<dbReference type="GO" id="GO:0016887">
    <property type="term" value="F:ATP hydrolysis activity"/>
    <property type="evidence" value="ECO:0007669"/>
    <property type="project" value="InterPro"/>
</dbReference>